<feature type="compositionally biased region" description="Acidic residues" evidence="1">
    <location>
        <begin position="249"/>
        <end position="258"/>
    </location>
</feature>
<evidence type="ECO:0000256" key="1">
    <source>
        <dbReference type="SAM" id="MobiDB-lite"/>
    </source>
</evidence>
<comment type="caution">
    <text evidence="2">The sequence shown here is derived from an EMBL/GenBank/DDBJ whole genome shotgun (WGS) entry which is preliminary data.</text>
</comment>
<name>A0A9W7ZM56_9FUNG</name>
<feature type="compositionally biased region" description="Acidic residues" evidence="1">
    <location>
        <begin position="127"/>
        <end position="149"/>
    </location>
</feature>
<accession>A0A9W7ZM56</accession>
<dbReference type="EMBL" id="JANBPU010000433">
    <property type="protein sequence ID" value="KAJ1911579.1"/>
    <property type="molecule type" value="Genomic_DNA"/>
</dbReference>
<dbReference type="Proteomes" id="UP001150538">
    <property type="component" value="Unassembled WGS sequence"/>
</dbReference>
<feature type="compositionally biased region" description="Acidic residues" evidence="1">
    <location>
        <begin position="59"/>
        <end position="91"/>
    </location>
</feature>
<feature type="region of interest" description="Disordered" evidence="1">
    <location>
        <begin position="54"/>
        <end position="102"/>
    </location>
</feature>
<evidence type="ECO:0000313" key="2">
    <source>
        <dbReference type="EMBL" id="KAJ1911579.1"/>
    </source>
</evidence>
<reference evidence="2" key="1">
    <citation type="submission" date="2022-07" db="EMBL/GenBank/DDBJ databases">
        <title>Phylogenomic reconstructions and comparative analyses of Kickxellomycotina fungi.</title>
        <authorList>
            <person name="Reynolds N.K."/>
            <person name="Stajich J.E."/>
            <person name="Barry K."/>
            <person name="Grigoriev I.V."/>
            <person name="Crous P."/>
            <person name="Smith M.E."/>
        </authorList>
    </citation>
    <scope>NUCLEOTIDE SEQUENCE</scope>
    <source>
        <strain evidence="2">NBRC 100468</strain>
    </source>
</reference>
<organism evidence="2 3">
    <name type="scientific">Mycoemilia scoparia</name>
    <dbReference type="NCBI Taxonomy" id="417184"/>
    <lineage>
        <taxon>Eukaryota</taxon>
        <taxon>Fungi</taxon>
        <taxon>Fungi incertae sedis</taxon>
        <taxon>Zoopagomycota</taxon>
        <taxon>Kickxellomycotina</taxon>
        <taxon>Kickxellomycetes</taxon>
        <taxon>Kickxellales</taxon>
        <taxon>Kickxellaceae</taxon>
        <taxon>Mycoemilia</taxon>
    </lineage>
</organism>
<feature type="compositionally biased region" description="Polar residues" evidence="1">
    <location>
        <begin position="207"/>
        <end position="224"/>
    </location>
</feature>
<gene>
    <name evidence="2" type="ORF">H4219_005896</name>
</gene>
<proteinExistence type="predicted"/>
<protein>
    <submittedName>
        <fullName evidence="2">Uncharacterized protein</fullName>
    </submittedName>
</protein>
<feature type="region of interest" description="Disordered" evidence="1">
    <location>
        <begin position="204"/>
        <end position="265"/>
    </location>
</feature>
<keyword evidence="3" id="KW-1185">Reference proteome</keyword>
<feature type="region of interest" description="Disordered" evidence="1">
    <location>
        <begin position="123"/>
        <end position="168"/>
    </location>
</feature>
<sequence length="265" mass="30351">MPVFEWEQVEHGTRLTCHVTIVRDEPDPLPGLYQEIIDELRSRYQDWVIMLEENMPDQSTEDEEAGGQVNENEEGENEDERSNDDDDDDCSSDNTLVSIESGDEEIDFSFAISGFIQMSDASTNLGEESEEEDDNDDDDDNDDETDESSTDSAIGSLNFDELDLEESNVDMIEDRIWVTIFPIYLDQQDDDTDNDDKVSVAELANESYVQDSENESDSSYNKYISQKREESESSENELLSDNDSHVDTENDDDDEDEVFERKNKD</sequence>
<dbReference type="AlphaFoldDB" id="A0A9W7ZM56"/>
<evidence type="ECO:0000313" key="3">
    <source>
        <dbReference type="Proteomes" id="UP001150538"/>
    </source>
</evidence>